<reference evidence="9" key="2">
    <citation type="submission" date="2025-09" db="UniProtKB">
        <authorList>
            <consortium name="Ensembl"/>
        </authorList>
    </citation>
    <scope>IDENTIFICATION</scope>
</reference>
<dbReference type="OrthoDB" id="8956628at2759"/>
<feature type="region of interest" description="Disordered" evidence="6">
    <location>
        <begin position="357"/>
        <end position="553"/>
    </location>
</feature>
<evidence type="ECO:0000256" key="5">
    <source>
        <dbReference type="ARBA" id="ARBA00022927"/>
    </source>
</evidence>
<evidence type="ECO:0000313" key="9">
    <source>
        <dbReference type="Ensembl" id="ENSSANP00000078693.1"/>
    </source>
</evidence>
<keyword evidence="3" id="KW-0597">Phosphoprotein</keyword>
<evidence type="ECO:0000256" key="4">
    <source>
        <dbReference type="ARBA" id="ARBA00022753"/>
    </source>
</evidence>
<feature type="domain" description="C2" evidence="7">
    <location>
        <begin position="1"/>
        <end position="117"/>
    </location>
</feature>
<feature type="compositionally biased region" description="Basic and acidic residues" evidence="6">
    <location>
        <begin position="400"/>
        <end position="449"/>
    </location>
</feature>
<feature type="domain" description="FIP-RBD" evidence="8">
    <location>
        <begin position="567"/>
        <end position="629"/>
    </location>
</feature>
<dbReference type="GO" id="GO:0045055">
    <property type="term" value="P:regulated exocytosis"/>
    <property type="evidence" value="ECO:0007669"/>
    <property type="project" value="TreeGrafter"/>
</dbReference>
<evidence type="ECO:0000256" key="3">
    <source>
        <dbReference type="ARBA" id="ARBA00022553"/>
    </source>
</evidence>
<dbReference type="GeneID" id="107702831"/>
<evidence type="ECO:0000256" key="2">
    <source>
        <dbReference type="ARBA" id="ARBA00022448"/>
    </source>
</evidence>
<dbReference type="InterPro" id="IPR037789">
    <property type="entry name" value="FIP_classI"/>
</dbReference>
<feature type="region of interest" description="Disordered" evidence="6">
    <location>
        <begin position="160"/>
        <end position="252"/>
    </location>
</feature>
<dbReference type="InterPro" id="IPR037245">
    <property type="entry name" value="FIP-RBD_C_sf"/>
</dbReference>
<dbReference type="InterPro" id="IPR019018">
    <property type="entry name" value="Rab-bd_FIP-RBD"/>
</dbReference>
<feature type="compositionally biased region" description="Basic and acidic residues" evidence="6">
    <location>
        <begin position="498"/>
        <end position="507"/>
    </location>
</feature>
<dbReference type="FunFam" id="2.60.40.150:FF:000070">
    <property type="entry name" value="rab11 family-interacting protein 2 isoform X1"/>
    <property type="match status" value="1"/>
</dbReference>
<keyword evidence="2" id="KW-0813">Transport</keyword>
<reference evidence="9" key="1">
    <citation type="submission" date="2025-08" db="UniProtKB">
        <authorList>
            <consortium name="Ensembl"/>
        </authorList>
    </citation>
    <scope>IDENTIFICATION</scope>
</reference>
<dbReference type="GO" id="GO:0055037">
    <property type="term" value="C:recycling endosome"/>
    <property type="evidence" value="ECO:0007669"/>
    <property type="project" value="UniProtKB-SubCell"/>
</dbReference>
<dbReference type="GO" id="GO:0015031">
    <property type="term" value="P:protein transport"/>
    <property type="evidence" value="ECO:0007669"/>
    <property type="project" value="UniProtKB-KW"/>
</dbReference>
<feature type="compositionally biased region" description="Low complexity" evidence="6">
    <location>
        <begin position="238"/>
        <end position="248"/>
    </location>
</feature>
<protein>
    <recommendedName>
        <fullName evidence="11">C2 domain-containing protein</fullName>
    </recommendedName>
</protein>
<dbReference type="SUPFAM" id="SSF49562">
    <property type="entry name" value="C2 domain (Calcium/lipid-binding domain, CaLB)"/>
    <property type="match status" value="1"/>
</dbReference>
<dbReference type="Proteomes" id="UP000472260">
    <property type="component" value="Unassembled WGS sequence"/>
</dbReference>
<accession>A0A671R6E6</accession>
<dbReference type="SUPFAM" id="SSF144270">
    <property type="entry name" value="Eferin C-derminal domain-like"/>
    <property type="match status" value="1"/>
</dbReference>
<evidence type="ECO:0000256" key="6">
    <source>
        <dbReference type="SAM" id="MobiDB-lite"/>
    </source>
</evidence>
<dbReference type="PANTHER" id="PTHR15746:SF22">
    <property type="entry name" value="RAB11 FAMILY-INTERACTING PROTEIN 1"/>
    <property type="match status" value="1"/>
</dbReference>
<feature type="compositionally biased region" description="Basic and acidic residues" evidence="6">
    <location>
        <begin position="459"/>
        <end position="476"/>
    </location>
</feature>
<feature type="compositionally biased region" description="Polar residues" evidence="6">
    <location>
        <begin position="217"/>
        <end position="231"/>
    </location>
</feature>
<keyword evidence="10" id="KW-1185">Reference proteome</keyword>
<dbReference type="SMART" id="SM00239">
    <property type="entry name" value="C2"/>
    <property type="match status" value="1"/>
</dbReference>
<dbReference type="AlphaFoldDB" id="A0A671R6E6"/>
<evidence type="ECO:0000259" key="7">
    <source>
        <dbReference type="PROSITE" id="PS50004"/>
    </source>
</evidence>
<dbReference type="InterPro" id="IPR000008">
    <property type="entry name" value="C2_dom"/>
</dbReference>
<comment type="subcellular location">
    <subcellularLocation>
        <location evidence="1">Recycling endosome</location>
    </subcellularLocation>
</comment>
<keyword evidence="5" id="KW-0653">Protein transport</keyword>
<dbReference type="Pfam" id="PF00168">
    <property type="entry name" value="C2"/>
    <property type="match status" value="1"/>
</dbReference>
<dbReference type="CTD" id="553374"/>
<sequence>MSLGDQQWYPTSVQVTVLKARNLRIKGKNGTNDAYAIMQVAKDKFSTSVAEKCISPEWKEEATFDLPLIHQGDAERCTLYIIAMHRALVGLDKFLGQAVINLLDLHANRSRKKSDWYKLVDKNGKQEKDRGDVLLDIQFMRNNLTASMFDLSMTDKPRSGIGKLKDKIRGKKKDGLSDSASAIVPSSVGTDSEGEGEGSSDNPKKKSKLKSLFGPKTNLQRNVSQSMSTLGTLPEKNSLLSSSRSSGLNVDSPDVKKKFKILGHKRTESSDSKVSLGPFSLLSRSKQNIQEQNNLCINGSHVYAEEQEPKANFGSTLSLNSSGKGSVEDVRKYHQRNTSDMSIDSLKGLSIPSYKPEVQDKASLVPQRPLEDRSHIEVEEKGRKPEGRNLQEMLDQQVEQEQRRQQERERKQEEERKSRLEEQERKRKVEEEVHQAEEQRHQEESRVTERLSSLFGIGKKKEEKREQAMNEPKRLDVLSSTNPFEDIPLTPDTPSSIPEERSTDPRRGVRTVLTPTPPASAFPSRTAKVSTVKPRPHPVKPMSTESQSSSVITVGKDPKTITIKEMAEKSKNIDRGAYTQLSQEELITLVVKQQTELSKKDAKIGELEDYIDNLLVRVMEEKPAILLSLNSKC</sequence>
<dbReference type="PANTHER" id="PTHR15746">
    <property type="entry name" value="RAB11-RELATED"/>
    <property type="match status" value="1"/>
</dbReference>
<name>A0A671R6E6_9TELE</name>
<dbReference type="Gene3D" id="1.20.5.2440">
    <property type="match status" value="1"/>
</dbReference>
<gene>
    <name evidence="9" type="primary">rab11fip1a</name>
</gene>
<dbReference type="PROSITE" id="PS51511">
    <property type="entry name" value="FIP_RBD"/>
    <property type="match status" value="1"/>
</dbReference>
<dbReference type="Ensembl" id="ENSSANT00000083654.1">
    <property type="protein sequence ID" value="ENSSANP00000078693.1"/>
    <property type="gene ID" value="ENSSANG00000039174.1"/>
</dbReference>
<feature type="compositionally biased region" description="Polar residues" evidence="6">
    <location>
        <begin position="543"/>
        <end position="552"/>
    </location>
</feature>
<evidence type="ECO:0000256" key="1">
    <source>
        <dbReference type="ARBA" id="ARBA00004172"/>
    </source>
</evidence>
<dbReference type="RefSeq" id="XP_016360736.1">
    <property type="nucleotide sequence ID" value="XM_016505250.1"/>
</dbReference>
<dbReference type="Pfam" id="PF09457">
    <property type="entry name" value="RBD-FIP"/>
    <property type="match status" value="1"/>
</dbReference>
<dbReference type="PROSITE" id="PS50004">
    <property type="entry name" value="C2"/>
    <property type="match status" value="1"/>
</dbReference>
<evidence type="ECO:0000259" key="8">
    <source>
        <dbReference type="PROSITE" id="PS51511"/>
    </source>
</evidence>
<feature type="compositionally biased region" description="Basic and acidic residues" evidence="6">
    <location>
        <begin position="369"/>
        <end position="389"/>
    </location>
</feature>
<dbReference type="GO" id="GO:0031267">
    <property type="term" value="F:small GTPase binding"/>
    <property type="evidence" value="ECO:0007669"/>
    <property type="project" value="InterPro"/>
</dbReference>
<dbReference type="Gene3D" id="2.60.40.150">
    <property type="entry name" value="C2 domain"/>
    <property type="match status" value="1"/>
</dbReference>
<keyword evidence="4" id="KW-0967">Endosome</keyword>
<evidence type="ECO:0008006" key="11">
    <source>
        <dbReference type="Google" id="ProtNLM"/>
    </source>
</evidence>
<dbReference type="InterPro" id="IPR035892">
    <property type="entry name" value="C2_domain_sf"/>
</dbReference>
<organism evidence="9 10">
    <name type="scientific">Sinocyclocheilus anshuiensis</name>
    <dbReference type="NCBI Taxonomy" id="1608454"/>
    <lineage>
        <taxon>Eukaryota</taxon>
        <taxon>Metazoa</taxon>
        <taxon>Chordata</taxon>
        <taxon>Craniata</taxon>
        <taxon>Vertebrata</taxon>
        <taxon>Euteleostomi</taxon>
        <taxon>Actinopterygii</taxon>
        <taxon>Neopterygii</taxon>
        <taxon>Teleostei</taxon>
        <taxon>Ostariophysi</taxon>
        <taxon>Cypriniformes</taxon>
        <taxon>Cyprinidae</taxon>
        <taxon>Cyprininae</taxon>
        <taxon>Sinocyclocheilus</taxon>
    </lineage>
</organism>
<proteinExistence type="predicted"/>
<evidence type="ECO:0000313" key="10">
    <source>
        <dbReference type="Proteomes" id="UP000472260"/>
    </source>
</evidence>